<organism evidence="1 2">
    <name type="scientific">Teratosphaeria nubilosa</name>
    <dbReference type="NCBI Taxonomy" id="161662"/>
    <lineage>
        <taxon>Eukaryota</taxon>
        <taxon>Fungi</taxon>
        <taxon>Dikarya</taxon>
        <taxon>Ascomycota</taxon>
        <taxon>Pezizomycotina</taxon>
        <taxon>Dothideomycetes</taxon>
        <taxon>Dothideomycetidae</taxon>
        <taxon>Mycosphaerellales</taxon>
        <taxon>Teratosphaeriaceae</taxon>
        <taxon>Teratosphaeria</taxon>
    </lineage>
</organism>
<accession>A0A6G1LAB7</accession>
<keyword evidence="2" id="KW-1185">Reference proteome</keyword>
<protein>
    <submittedName>
        <fullName evidence="1">Uncharacterized protein</fullName>
    </submittedName>
</protein>
<dbReference type="EMBL" id="ML995833">
    <property type="protein sequence ID" value="KAF2769532.1"/>
    <property type="molecule type" value="Genomic_DNA"/>
</dbReference>
<evidence type="ECO:0000313" key="1">
    <source>
        <dbReference type="EMBL" id="KAF2769532.1"/>
    </source>
</evidence>
<proteinExistence type="predicted"/>
<name>A0A6G1LAB7_9PEZI</name>
<sequence>MIISGLDLLDRLCVSALGKPSAHGAGRMLDQKGGHSPVPQRHTYHVHRKWRTRENDDWRSIEKRSNSTDVSWSIDGRYGMPPRAAVGRCLLILLRLSFAETSTEAWSVKCMNLNARHVYLGYLILRELVAQGGCLLGPQSASITRLHGAACCSFICQFVTGTDTQSSSMRQA</sequence>
<gene>
    <name evidence="1" type="ORF">EJ03DRAFT_94171</name>
</gene>
<dbReference type="AlphaFoldDB" id="A0A6G1LAB7"/>
<reference evidence="1" key="1">
    <citation type="journal article" date="2020" name="Stud. Mycol.">
        <title>101 Dothideomycetes genomes: a test case for predicting lifestyles and emergence of pathogens.</title>
        <authorList>
            <person name="Haridas S."/>
            <person name="Albert R."/>
            <person name="Binder M."/>
            <person name="Bloem J."/>
            <person name="Labutti K."/>
            <person name="Salamov A."/>
            <person name="Andreopoulos B."/>
            <person name="Baker S."/>
            <person name="Barry K."/>
            <person name="Bills G."/>
            <person name="Bluhm B."/>
            <person name="Cannon C."/>
            <person name="Castanera R."/>
            <person name="Culley D."/>
            <person name="Daum C."/>
            <person name="Ezra D."/>
            <person name="Gonzalez J."/>
            <person name="Henrissat B."/>
            <person name="Kuo A."/>
            <person name="Liang C."/>
            <person name="Lipzen A."/>
            <person name="Lutzoni F."/>
            <person name="Magnuson J."/>
            <person name="Mondo S."/>
            <person name="Nolan M."/>
            <person name="Ohm R."/>
            <person name="Pangilinan J."/>
            <person name="Park H.-J."/>
            <person name="Ramirez L."/>
            <person name="Alfaro M."/>
            <person name="Sun H."/>
            <person name="Tritt A."/>
            <person name="Yoshinaga Y."/>
            <person name="Zwiers L.-H."/>
            <person name="Turgeon B."/>
            <person name="Goodwin S."/>
            <person name="Spatafora J."/>
            <person name="Crous P."/>
            <person name="Grigoriev I."/>
        </authorList>
    </citation>
    <scope>NUCLEOTIDE SEQUENCE</scope>
    <source>
        <strain evidence="1">CBS 116005</strain>
    </source>
</reference>
<evidence type="ECO:0000313" key="2">
    <source>
        <dbReference type="Proteomes" id="UP000799436"/>
    </source>
</evidence>
<dbReference type="Proteomes" id="UP000799436">
    <property type="component" value="Unassembled WGS sequence"/>
</dbReference>